<organism evidence="1">
    <name type="scientific">Penicillium chrysogenum</name>
    <name type="common">Penicillium notatum</name>
    <dbReference type="NCBI Taxonomy" id="5076"/>
    <lineage>
        <taxon>Eukaryota</taxon>
        <taxon>Fungi</taxon>
        <taxon>Dikarya</taxon>
        <taxon>Ascomycota</taxon>
        <taxon>Pezizomycotina</taxon>
        <taxon>Eurotiomycetes</taxon>
        <taxon>Eurotiomycetidae</taxon>
        <taxon>Eurotiales</taxon>
        <taxon>Aspergillaceae</taxon>
        <taxon>Penicillium</taxon>
        <taxon>Penicillium chrysogenum species complex</taxon>
    </lineage>
</organism>
<dbReference type="PANTHER" id="PTHR36205:SF4">
    <property type="match status" value="1"/>
</dbReference>
<dbReference type="PANTHER" id="PTHR36205">
    <property type="entry name" value="CHROMOSOME 19, WHOLE GENOME SHOTGUN SEQUENCE"/>
    <property type="match status" value="1"/>
</dbReference>
<sequence length="377" mass="43122">MKYTTNDIHNIRAMVMELSLLSGAEYEVIILVDAKDQILPNPMDNAAMDSLKKVYLPEELRGLAVFFNTKLLGDWYPTIDAHHQCRSSHSFVENTTLSGNLRWMPGRYTGHLYHLLEQATAFAKRQPRKHLWERNSYFYIPTVHGTWDEFNKMVDQDMADLPTIWGPVPVEGLNFSKEAPFPPPMPTAEINTSSWGIGEEADVITWLPQFNPVNTGWPMRDVIYGFSQGPHTPRRSSPVAMSRLSARLLHMMHNDLVEKGLGLGSEMSPTSWALYYGFKSVQIPQPVYHAQKWDPDELNRRANSGEPGAISAGSDSIWTWDMHHDILKNMTYMFDSEYPGRLYRAWLGNGDADEWKRANRFICLPPMLLHPVKNTTV</sequence>
<dbReference type="EMBL" id="CM002798">
    <property type="protein sequence ID" value="KZN93001.1"/>
    <property type="molecule type" value="Genomic_DNA"/>
</dbReference>
<gene>
    <name evidence="1" type="ORF">EN45_031690</name>
</gene>
<dbReference type="Pfam" id="PF11885">
    <property type="entry name" value="DUF3405"/>
    <property type="match status" value="1"/>
</dbReference>
<dbReference type="InterPro" id="IPR021822">
    <property type="entry name" value="DUF3405"/>
</dbReference>
<evidence type="ECO:0000313" key="1">
    <source>
        <dbReference type="EMBL" id="KZN93001.1"/>
    </source>
</evidence>
<accession>A0A167XMR7</accession>
<protein>
    <submittedName>
        <fullName evidence="1">Uncharacterized protein</fullName>
    </submittedName>
</protein>
<proteinExistence type="predicted"/>
<dbReference type="AlphaFoldDB" id="A0A167XMR7"/>
<dbReference type="Proteomes" id="UP000076449">
    <property type="component" value="Chromosome I"/>
</dbReference>
<name>A0A167XMR7_PENCH</name>
<reference evidence="1" key="1">
    <citation type="journal article" date="2014" name="Genome Announc.">
        <title>Complete sequencing and chromosome-scale genome assembly of the industrial progenitor strain P2niaD18 from the penicillin producer Penicillium chrysogenum.</title>
        <authorList>
            <person name="Specht T."/>
            <person name="Dahlmann T.A."/>
            <person name="Zadra I."/>
            <person name="Kurnsteiner H."/>
            <person name="Kuck U."/>
        </authorList>
    </citation>
    <scope>NUCLEOTIDE SEQUENCE [LARGE SCALE GENOMIC DNA]</scope>
    <source>
        <strain evidence="1">P2niaD18</strain>
    </source>
</reference>